<dbReference type="EMBL" id="GGEC01077640">
    <property type="protein sequence ID" value="MBX58124.1"/>
    <property type="molecule type" value="Transcribed_RNA"/>
</dbReference>
<name>A0A2P2PTP6_RHIMU</name>
<sequence>MISKEANLDGSLDKQDSDIVVTFSKNYTS</sequence>
<proteinExistence type="predicted"/>
<dbReference type="AlphaFoldDB" id="A0A2P2PTP6"/>
<reference evidence="1" key="1">
    <citation type="submission" date="2018-02" db="EMBL/GenBank/DDBJ databases">
        <title>Rhizophora mucronata_Transcriptome.</title>
        <authorList>
            <person name="Meera S.P."/>
            <person name="Sreeshan A."/>
            <person name="Augustine A."/>
        </authorList>
    </citation>
    <scope>NUCLEOTIDE SEQUENCE</scope>
    <source>
        <tissue evidence="1">Leaf</tissue>
    </source>
</reference>
<accession>A0A2P2PTP6</accession>
<evidence type="ECO:0000313" key="1">
    <source>
        <dbReference type="EMBL" id="MBX58124.1"/>
    </source>
</evidence>
<protein>
    <submittedName>
        <fullName evidence="1">Uncharacterized protein</fullName>
    </submittedName>
</protein>
<organism evidence="1">
    <name type="scientific">Rhizophora mucronata</name>
    <name type="common">Asiatic mangrove</name>
    <dbReference type="NCBI Taxonomy" id="61149"/>
    <lineage>
        <taxon>Eukaryota</taxon>
        <taxon>Viridiplantae</taxon>
        <taxon>Streptophyta</taxon>
        <taxon>Embryophyta</taxon>
        <taxon>Tracheophyta</taxon>
        <taxon>Spermatophyta</taxon>
        <taxon>Magnoliopsida</taxon>
        <taxon>eudicotyledons</taxon>
        <taxon>Gunneridae</taxon>
        <taxon>Pentapetalae</taxon>
        <taxon>rosids</taxon>
        <taxon>fabids</taxon>
        <taxon>Malpighiales</taxon>
        <taxon>Rhizophoraceae</taxon>
        <taxon>Rhizophora</taxon>
    </lineage>
</organism>